<feature type="region of interest" description="Disordered" evidence="7">
    <location>
        <begin position="1"/>
        <end position="43"/>
    </location>
</feature>
<proteinExistence type="inferred from homology"/>
<gene>
    <name evidence="8" type="ORF">KSP39_PZI021269</name>
</gene>
<dbReference type="SUPFAM" id="SSF53448">
    <property type="entry name" value="Nucleotide-diphospho-sugar transferases"/>
    <property type="match status" value="1"/>
</dbReference>
<reference evidence="8 9" key="1">
    <citation type="journal article" date="2022" name="Nat. Plants">
        <title>Genomes of leafy and leafless Platanthera orchids illuminate the evolution of mycoheterotrophy.</title>
        <authorList>
            <person name="Li M.H."/>
            <person name="Liu K.W."/>
            <person name="Li Z."/>
            <person name="Lu H.C."/>
            <person name="Ye Q.L."/>
            <person name="Zhang D."/>
            <person name="Wang J.Y."/>
            <person name="Li Y.F."/>
            <person name="Zhong Z.M."/>
            <person name="Liu X."/>
            <person name="Yu X."/>
            <person name="Liu D.K."/>
            <person name="Tu X.D."/>
            <person name="Liu B."/>
            <person name="Hao Y."/>
            <person name="Liao X.Y."/>
            <person name="Jiang Y.T."/>
            <person name="Sun W.H."/>
            <person name="Chen J."/>
            <person name="Chen Y.Q."/>
            <person name="Ai Y."/>
            <person name="Zhai J.W."/>
            <person name="Wu S.S."/>
            <person name="Zhou Z."/>
            <person name="Hsiao Y.Y."/>
            <person name="Wu W.L."/>
            <person name="Chen Y.Y."/>
            <person name="Lin Y.F."/>
            <person name="Hsu J.L."/>
            <person name="Li C.Y."/>
            <person name="Wang Z.W."/>
            <person name="Zhao X."/>
            <person name="Zhong W.Y."/>
            <person name="Ma X.K."/>
            <person name="Ma L."/>
            <person name="Huang J."/>
            <person name="Chen G.Z."/>
            <person name="Huang M.Z."/>
            <person name="Huang L."/>
            <person name="Peng D.H."/>
            <person name="Luo Y.B."/>
            <person name="Zou S.Q."/>
            <person name="Chen S.P."/>
            <person name="Lan S."/>
            <person name="Tsai W.C."/>
            <person name="Van de Peer Y."/>
            <person name="Liu Z.J."/>
        </authorList>
    </citation>
    <scope>NUCLEOTIDE SEQUENCE [LARGE SCALE GENOMIC DNA]</scope>
    <source>
        <strain evidence="8">Lor287</strain>
    </source>
</reference>
<dbReference type="AlphaFoldDB" id="A0AAP0AX85"/>
<keyword evidence="4" id="KW-0808">Transferase</keyword>
<sequence>MASAERGTFPSESELWKRPARLSTHRPPPSLGGGPLLPDVDPPPRPRPVLQAVSFALVFAFAALQLFPASHFRHPADSSRSWMPFVSDSNPAPLTNTKDPLKVQNTNVQKHDAEIERINVVTWTECLNLRVLAVLANSTISTSRLPEHVYFSFFVPKDVKLAYYKLKVLFPDSNLDVFGQNEVKEKLRSMAPEWKFIYELTPFLIPSSKPSLRKFIFLSPDMIIQGSIEELFGLDLGPYAIAAAEDCSRRLGDYVDIAVLNAIQRTAAKTWISEKPYDKDACMPDPKLLLIDAAKLDKNFLDSVLWWNQVLNLKHERNTQDNIVIAVALYGKYLKLPGTWKVADSAKVSSETKVFTYDGPMRSCSLRKNHHEESGSGNIWRRYLDPKADVILAN</sequence>
<evidence type="ECO:0000256" key="3">
    <source>
        <dbReference type="ARBA" id="ARBA00022676"/>
    </source>
</evidence>
<evidence type="ECO:0000256" key="1">
    <source>
        <dbReference type="ARBA" id="ARBA00004877"/>
    </source>
</evidence>
<dbReference type="Proteomes" id="UP001418222">
    <property type="component" value="Unassembled WGS sequence"/>
</dbReference>
<comment type="caution">
    <text evidence="8">The sequence shown here is derived from an EMBL/GenBank/DDBJ whole genome shotgun (WGS) entry which is preliminary data.</text>
</comment>
<dbReference type="EMBL" id="JBBWWQ010000019">
    <property type="protein sequence ID" value="KAK8918591.1"/>
    <property type="molecule type" value="Genomic_DNA"/>
</dbReference>
<evidence type="ECO:0000256" key="2">
    <source>
        <dbReference type="ARBA" id="ARBA00006351"/>
    </source>
</evidence>
<dbReference type="EC" id="2.4.1.-" evidence="6"/>
<organism evidence="8 9">
    <name type="scientific">Platanthera zijinensis</name>
    <dbReference type="NCBI Taxonomy" id="2320716"/>
    <lineage>
        <taxon>Eukaryota</taxon>
        <taxon>Viridiplantae</taxon>
        <taxon>Streptophyta</taxon>
        <taxon>Embryophyta</taxon>
        <taxon>Tracheophyta</taxon>
        <taxon>Spermatophyta</taxon>
        <taxon>Magnoliopsida</taxon>
        <taxon>Liliopsida</taxon>
        <taxon>Asparagales</taxon>
        <taxon>Orchidaceae</taxon>
        <taxon>Orchidoideae</taxon>
        <taxon>Orchideae</taxon>
        <taxon>Orchidinae</taxon>
        <taxon>Platanthera</taxon>
    </lineage>
</organism>
<evidence type="ECO:0000256" key="6">
    <source>
        <dbReference type="RuleBase" id="RU362027"/>
    </source>
</evidence>
<keyword evidence="3" id="KW-0328">Glycosyltransferase</keyword>
<evidence type="ECO:0000313" key="8">
    <source>
        <dbReference type="EMBL" id="KAK8918591.1"/>
    </source>
</evidence>
<keyword evidence="9" id="KW-1185">Reference proteome</keyword>
<dbReference type="Pfam" id="PF01501">
    <property type="entry name" value="Glyco_transf_8"/>
    <property type="match status" value="1"/>
</dbReference>
<evidence type="ECO:0000256" key="5">
    <source>
        <dbReference type="ARBA" id="ARBA00022723"/>
    </source>
</evidence>
<dbReference type="PANTHER" id="PTHR13778:SF47">
    <property type="entry name" value="LIPOPOLYSACCHARIDE 1,3-GALACTOSYLTRANSFERASE"/>
    <property type="match status" value="1"/>
</dbReference>
<dbReference type="GO" id="GO:0005794">
    <property type="term" value="C:Golgi apparatus"/>
    <property type="evidence" value="ECO:0007669"/>
    <property type="project" value="TreeGrafter"/>
</dbReference>
<name>A0AAP0AX85_9ASPA</name>
<dbReference type="Gene3D" id="3.90.550.10">
    <property type="entry name" value="Spore Coat Polysaccharide Biosynthesis Protein SpsA, Chain A"/>
    <property type="match status" value="1"/>
</dbReference>
<dbReference type="InterPro" id="IPR029044">
    <property type="entry name" value="Nucleotide-diphossugar_trans"/>
</dbReference>
<evidence type="ECO:0000256" key="4">
    <source>
        <dbReference type="ARBA" id="ARBA00022679"/>
    </source>
</evidence>
<dbReference type="InterPro" id="IPR002495">
    <property type="entry name" value="Glyco_trans_8"/>
</dbReference>
<comment type="similarity">
    <text evidence="2 6">Belongs to the glycosyltransferase 8 family.</text>
</comment>
<dbReference type="PANTHER" id="PTHR13778">
    <property type="entry name" value="GLYCOSYLTRANSFERASE 8 DOMAIN-CONTAINING PROTEIN"/>
    <property type="match status" value="1"/>
</dbReference>
<protein>
    <recommendedName>
        <fullName evidence="6">Hexosyltransferase</fullName>
        <ecNumber evidence="6">2.4.1.-</ecNumber>
    </recommendedName>
</protein>
<dbReference type="GO" id="GO:0046872">
    <property type="term" value="F:metal ion binding"/>
    <property type="evidence" value="ECO:0007669"/>
    <property type="project" value="UniProtKB-KW"/>
</dbReference>
<accession>A0AAP0AX85</accession>
<comment type="pathway">
    <text evidence="1">Glycan metabolism; pectin biosynthesis.</text>
</comment>
<dbReference type="GO" id="GO:0016757">
    <property type="term" value="F:glycosyltransferase activity"/>
    <property type="evidence" value="ECO:0007669"/>
    <property type="project" value="UniProtKB-KW"/>
</dbReference>
<dbReference type="InterPro" id="IPR050748">
    <property type="entry name" value="Glycosyltrans_8_dom-fam"/>
</dbReference>
<keyword evidence="5" id="KW-0479">Metal-binding</keyword>
<evidence type="ECO:0000256" key="7">
    <source>
        <dbReference type="SAM" id="MobiDB-lite"/>
    </source>
</evidence>
<evidence type="ECO:0000313" key="9">
    <source>
        <dbReference type="Proteomes" id="UP001418222"/>
    </source>
</evidence>